<keyword evidence="4" id="KW-1185">Reference proteome</keyword>
<evidence type="ECO:0000313" key="3">
    <source>
        <dbReference type="EMBL" id="BAP58083.1"/>
    </source>
</evidence>
<dbReference type="SMART" id="SM00028">
    <property type="entry name" value="TPR"/>
    <property type="match status" value="5"/>
</dbReference>
<dbReference type="STRING" id="40754.THII_3786"/>
<proteinExistence type="predicted"/>
<keyword evidence="2" id="KW-0802">TPR repeat</keyword>
<gene>
    <name evidence="3" type="ORF">THII_3786</name>
</gene>
<dbReference type="Gene3D" id="1.25.40.10">
    <property type="entry name" value="Tetratricopeptide repeat domain"/>
    <property type="match status" value="2"/>
</dbReference>
<sequence length="290" mass="33364">MPSDNKALDHAYQGEIYRMMGIQGQVQDSKRPFEDAISEFDQAIKADEKYAWAYAHRGATYFQLALLAKADCVEYNNALDDFNKAISLNAKYSWAYAQKGETYRWLGIKYFSSSSIKEFENALEAFNKAIELAPDYAWAYAHRAAARRFLFQTNDGPPPNLIQDSITDLNKAIELNSNYAWAYAYRAVFYRLNSSSDKAYENLEEASRLNPEVFYNYLEPEAIERKSHPIHRKKGFVFFSADQVNLAQQRLVKTADDPFALYIITLSKFSQGGFAAIQEELKKGRKMRIF</sequence>
<dbReference type="PANTHER" id="PTHR44858:SF1">
    <property type="entry name" value="UDP-N-ACETYLGLUCOSAMINE--PEPTIDE N-ACETYLGLUCOSAMINYLTRANSFERASE SPINDLY-RELATED"/>
    <property type="match status" value="1"/>
</dbReference>
<keyword evidence="1" id="KW-0677">Repeat</keyword>
<dbReference type="InterPro" id="IPR011990">
    <property type="entry name" value="TPR-like_helical_dom_sf"/>
</dbReference>
<dbReference type="OrthoDB" id="549777at2"/>
<dbReference type="HOGENOM" id="CLU_959562_0_0_6"/>
<evidence type="ECO:0000256" key="2">
    <source>
        <dbReference type="ARBA" id="ARBA00022803"/>
    </source>
</evidence>
<dbReference type="AlphaFoldDB" id="A0A090AI70"/>
<dbReference type="InterPro" id="IPR050498">
    <property type="entry name" value="Ycf3"/>
</dbReference>
<accession>A0A090AI70</accession>
<protein>
    <submittedName>
        <fullName evidence="3">Uncharacterized protein</fullName>
    </submittedName>
</protein>
<dbReference type="GO" id="GO:0009279">
    <property type="term" value="C:cell outer membrane"/>
    <property type="evidence" value="ECO:0007669"/>
    <property type="project" value="TreeGrafter"/>
</dbReference>
<dbReference type="EMBL" id="AP014633">
    <property type="protein sequence ID" value="BAP58083.1"/>
    <property type="molecule type" value="Genomic_DNA"/>
</dbReference>
<dbReference type="PANTHER" id="PTHR44858">
    <property type="entry name" value="TETRATRICOPEPTIDE REPEAT PROTEIN 6"/>
    <property type="match status" value="1"/>
</dbReference>
<evidence type="ECO:0000313" key="4">
    <source>
        <dbReference type="Proteomes" id="UP000031623"/>
    </source>
</evidence>
<reference evidence="3 4" key="1">
    <citation type="journal article" date="2014" name="ISME J.">
        <title>Ecophysiology of Thioploca ingrica as revealed by the complete genome sequence supplemented with proteomic evidence.</title>
        <authorList>
            <person name="Kojima H."/>
            <person name="Ogura Y."/>
            <person name="Yamamoto N."/>
            <person name="Togashi T."/>
            <person name="Mori H."/>
            <person name="Watanabe T."/>
            <person name="Nemoto F."/>
            <person name="Kurokawa K."/>
            <person name="Hayashi T."/>
            <person name="Fukui M."/>
        </authorList>
    </citation>
    <scope>NUCLEOTIDE SEQUENCE [LARGE SCALE GENOMIC DNA]</scope>
</reference>
<evidence type="ECO:0000256" key="1">
    <source>
        <dbReference type="ARBA" id="ARBA00022737"/>
    </source>
</evidence>
<dbReference type="KEGG" id="tig:THII_3786"/>
<name>A0A090AI70_9GAMM</name>
<dbReference type="Pfam" id="PF13181">
    <property type="entry name" value="TPR_8"/>
    <property type="match status" value="1"/>
</dbReference>
<dbReference type="SUPFAM" id="SSF48439">
    <property type="entry name" value="Protein prenylyltransferase"/>
    <property type="match status" value="1"/>
</dbReference>
<dbReference type="Proteomes" id="UP000031623">
    <property type="component" value="Chromosome"/>
</dbReference>
<dbReference type="GO" id="GO:0046813">
    <property type="term" value="P:receptor-mediated virion attachment to host cell"/>
    <property type="evidence" value="ECO:0007669"/>
    <property type="project" value="TreeGrafter"/>
</dbReference>
<organism evidence="3 4">
    <name type="scientific">Thioploca ingrica</name>
    <dbReference type="NCBI Taxonomy" id="40754"/>
    <lineage>
        <taxon>Bacteria</taxon>
        <taxon>Pseudomonadati</taxon>
        <taxon>Pseudomonadota</taxon>
        <taxon>Gammaproteobacteria</taxon>
        <taxon>Thiotrichales</taxon>
        <taxon>Thiotrichaceae</taxon>
        <taxon>Thioploca</taxon>
    </lineage>
</organism>
<dbReference type="InterPro" id="IPR019734">
    <property type="entry name" value="TPR_rpt"/>
</dbReference>